<dbReference type="Proteomes" id="UP000054302">
    <property type="component" value="Unassembled WGS sequence"/>
</dbReference>
<reference evidence="1 2" key="1">
    <citation type="submission" date="2015-01" db="EMBL/GenBank/DDBJ databases">
        <title>The Genome Sequence of Exophiala mesophila CBS40295.</title>
        <authorList>
            <consortium name="The Broad Institute Genomics Platform"/>
            <person name="Cuomo C."/>
            <person name="de Hoog S."/>
            <person name="Gorbushina A."/>
            <person name="Stielow B."/>
            <person name="Teixiera M."/>
            <person name="Abouelleil A."/>
            <person name="Chapman S.B."/>
            <person name="Priest M."/>
            <person name="Young S.K."/>
            <person name="Wortman J."/>
            <person name="Nusbaum C."/>
            <person name="Birren B."/>
        </authorList>
    </citation>
    <scope>NUCLEOTIDE SEQUENCE [LARGE SCALE GENOMIC DNA]</scope>
    <source>
        <strain evidence="1 2">CBS 40295</strain>
    </source>
</reference>
<keyword evidence="2" id="KW-1185">Reference proteome</keyword>
<protein>
    <submittedName>
        <fullName evidence="1">Uncharacterized protein</fullName>
    </submittedName>
</protein>
<name>A0A0D1ZDJ7_EXOME</name>
<evidence type="ECO:0000313" key="2">
    <source>
        <dbReference type="Proteomes" id="UP000054302"/>
    </source>
</evidence>
<organism evidence="1 2">
    <name type="scientific">Exophiala mesophila</name>
    <name type="common">Black yeast-like fungus</name>
    <dbReference type="NCBI Taxonomy" id="212818"/>
    <lineage>
        <taxon>Eukaryota</taxon>
        <taxon>Fungi</taxon>
        <taxon>Dikarya</taxon>
        <taxon>Ascomycota</taxon>
        <taxon>Pezizomycotina</taxon>
        <taxon>Eurotiomycetes</taxon>
        <taxon>Chaetothyriomycetidae</taxon>
        <taxon>Chaetothyriales</taxon>
        <taxon>Herpotrichiellaceae</taxon>
        <taxon>Exophiala</taxon>
    </lineage>
</organism>
<dbReference type="HOGENOM" id="CLU_2210043_0_0_1"/>
<sequence length="107" mass="11238">MATKIMLYGGSGCSSGLAAEEMVNLSLDFTVAGLSADKVQSKAAALRAGSKVFALGLPAEVDEAIKVFTVAFNVISREDAALMRPCSLRSSSLRLEYAQTCKGTKDE</sequence>
<proteinExistence type="predicted"/>
<accession>A0A0D1ZDJ7</accession>
<dbReference type="VEuPathDB" id="FungiDB:PV10_04053"/>
<dbReference type="RefSeq" id="XP_016224361.1">
    <property type="nucleotide sequence ID" value="XM_016368573.1"/>
</dbReference>
<dbReference type="AlphaFoldDB" id="A0A0D1ZDJ7"/>
<evidence type="ECO:0000313" key="1">
    <source>
        <dbReference type="EMBL" id="KIV92787.1"/>
    </source>
</evidence>
<dbReference type="EMBL" id="KN847522">
    <property type="protein sequence ID" value="KIV92787.1"/>
    <property type="molecule type" value="Genomic_DNA"/>
</dbReference>
<dbReference type="GeneID" id="27321898"/>
<gene>
    <name evidence="1" type="ORF">PV10_04053</name>
</gene>